<dbReference type="EMBL" id="UPHM01000057">
    <property type="protein sequence ID" value="VAZ93911.1"/>
    <property type="molecule type" value="Genomic_DNA"/>
</dbReference>
<evidence type="ECO:0000313" key="8">
    <source>
        <dbReference type="EMBL" id="VAZ83890.1"/>
    </source>
</evidence>
<dbReference type="OrthoDB" id="2052122at2"/>
<dbReference type="Proteomes" id="UP000271464">
    <property type="component" value="Unassembled WGS sequence"/>
</dbReference>
<dbReference type="EC" id="3.7.1.4" evidence="8"/>
<dbReference type="AlphaFoldDB" id="A0A1X0L2V1"/>
<reference evidence="7 10" key="1">
    <citation type="submission" date="2017-02" db="EMBL/GenBank/DDBJ databases">
        <title>Mycobacterium kansasii genomes.</title>
        <authorList>
            <person name="Borowka P."/>
            <person name="Strapagiel D."/>
            <person name="Marciniak B."/>
            <person name="Lach J."/>
            <person name="Bakula Z."/>
            <person name="Van Ingen J."/>
            <person name="Safianowska A."/>
            <person name="Brzostek A."/>
            <person name="Dziadek J."/>
            <person name="Jagielski T."/>
        </authorList>
    </citation>
    <scope>NUCLEOTIDE SEQUENCE [LARGE SCALE GENOMIC DNA]</scope>
    <source>
        <strain evidence="7 10">12MK</strain>
    </source>
</reference>
<dbReference type="InterPro" id="IPR041526">
    <property type="entry name" value="DAPG_hydrolase"/>
</dbReference>
<evidence type="ECO:0000259" key="6">
    <source>
        <dbReference type="Pfam" id="PF18089"/>
    </source>
</evidence>
<evidence type="ECO:0000313" key="10">
    <source>
        <dbReference type="Proteomes" id="UP000192335"/>
    </source>
</evidence>
<accession>A0A1X0L2V1</accession>
<name>A0A1X0L2V1_9MYCO</name>
<dbReference type="RefSeq" id="WP_075547529.1">
    <property type="nucleotide sequence ID" value="NZ_CADEAW010000096.1"/>
</dbReference>
<proteinExistence type="inferred from homology"/>
<evidence type="ECO:0000313" key="7">
    <source>
        <dbReference type="EMBL" id="ORC05337.1"/>
    </source>
</evidence>
<dbReference type="GO" id="GO:0050180">
    <property type="term" value="F:phloretin hydrolase activity"/>
    <property type="evidence" value="ECO:0007669"/>
    <property type="project" value="UniProtKB-EC"/>
</dbReference>
<keyword evidence="11" id="KW-1185">Reference proteome</keyword>
<evidence type="ECO:0000256" key="3">
    <source>
        <dbReference type="ARBA" id="ARBA00022801"/>
    </source>
</evidence>
<feature type="domain" description="DAPG hydrolase PhiG" evidence="6">
    <location>
        <begin position="49"/>
        <end position="263"/>
    </location>
</feature>
<comment type="caution">
    <text evidence="8">The sequence shown here is derived from an EMBL/GenBank/DDBJ whole genome shotgun (WGS) entry which is preliminary data.</text>
</comment>
<evidence type="ECO:0000313" key="12">
    <source>
        <dbReference type="Proteomes" id="UP000279331"/>
    </source>
</evidence>
<dbReference type="Proteomes" id="UP000279331">
    <property type="component" value="Unassembled WGS sequence"/>
</dbReference>
<gene>
    <name evidence="8" type="primary">phy</name>
    <name evidence="7" type="ORF">B4U45_00205</name>
    <name evidence="8" type="ORF">LAUMK42_02709</name>
    <name evidence="9" type="ORF">LAUMK4_02636</name>
</gene>
<comment type="cofactor">
    <cofactor evidence="1">
        <name>Zn(2+)</name>
        <dbReference type="ChEBI" id="CHEBI:29105"/>
    </cofactor>
</comment>
<protein>
    <submittedName>
        <fullName evidence="8">Phloretin hydrolase</fullName>
        <ecNumber evidence="8">3.7.1.4</ecNumber>
    </submittedName>
</protein>
<dbReference type="GeneID" id="66595717"/>
<dbReference type="Pfam" id="PF18089">
    <property type="entry name" value="DAPG_hydrolase"/>
    <property type="match status" value="1"/>
</dbReference>
<keyword evidence="2" id="KW-0479">Metal-binding</keyword>
<keyword evidence="3 8" id="KW-0378">Hydrolase</keyword>
<reference evidence="11 12" key="2">
    <citation type="submission" date="2018-09" db="EMBL/GenBank/DDBJ databases">
        <authorList>
            <person name="Tagini F."/>
        </authorList>
    </citation>
    <scope>NUCLEOTIDE SEQUENCE [LARGE SCALE GENOMIC DNA]</scope>
    <source>
        <strain evidence="9 11">MK4</strain>
        <strain evidence="8 12">MK42</strain>
    </source>
</reference>
<dbReference type="EMBL" id="UPHL01000068">
    <property type="protein sequence ID" value="VAZ83890.1"/>
    <property type="molecule type" value="Genomic_DNA"/>
</dbReference>
<organism evidence="8 12">
    <name type="scientific">Mycobacterium persicum</name>
    <dbReference type="NCBI Taxonomy" id="1487726"/>
    <lineage>
        <taxon>Bacteria</taxon>
        <taxon>Bacillati</taxon>
        <taxon>Actinomycetota</taxon>
        <taxon>Actinomycetes</taxon>
        <taxon>Mycobacteriales</taxon>
        <taxon>Mycobacteriaceae</taxon>
        <taxon>Mycobacterium</taxon>
    </lineage>
</organism>
<evidence type="ECO:0000256" key="1">
    <source>
        <dbReference type="ARBA" id="ARBA00001947"/>
    </source>
</evidence>
<evidence type="ECO:0000256" key="2">
    <source>
        <dbReference type="ARBA" id="ARBA00022723"/>
    </source>
</evidence>
<dbReference type="Proteomes" id="UP000192335">
    <property type="component" value="Unassembled WGS sequence"/>
</dbReference>
<evidence type="ECO:0000313" key="9">
    <source>
        <dbReference type="EMBL" id="VAZ93911.1"/>
    </source>
</evidence>
<comment type="similarity">
    <text evidence="5">Belongs to the DAPG/phloretin hydrolase family.</text>
</comment>
<evidence type="ECO:0000256" key="4">
    <source>
        <dbReference type="ARBA" id="ARBA00022833"/>
    </source>
</evidence>
<keyword evidence="4" id="KW-0862">Zinc</keyword>
<evidence type="ECO:0000313" key="11">
    <source>
        <dbReference type="Proteomes" id="UP000271464"/>
    </source>
</evidence>
<evidence type="ECO:0000256" key="5">
    <source>
        <dbReference type="ARBA" id="ARBA00023459"/>
    </source>
</evidence>
<dbReference type="GO" id="GO:0046872">
    <property type="term" value="F:metal ion binding"/>
    <property type="evidence" value="ECO:0007669"/>
    <property type="project" value="UniProtKB-KW"/>
</dbReference>
<dbReference type="EMBL" id="MWQA01000001">
    <property type="protein sequence ID" value="ORC05337.1"/>
    <property type="molecule type" value="Genomic_DNA"/>
</dbReference>
<sequence>MTGDLYLGYRNDDAKTPFAKFFKPEMAALPTHVVEALQHGPQGGMALLAFEDAATVADEGYHQTENGYGILEDGSFQVSVRTDMPGVTPAMWVWWFGWHGCDARRYKLWHPRAHLSAAWKDGDDAGRQGSQRYLGRWSMISEYIGSAMLNAAIQFVAPSALGLPPDSDDAVAICARLGSGDAPVDVGWFVHQIRSTPGGSEMRSRFWMGGPHIEVRKAPGVASKAVRPIAARVLGNPAATARNLLVHCAQEMNHLAGFLAELHQDFGDE</sequence>